<proteinExistence type="predicted"/>
<reference evidence="1" key="1">
    <citation type="journal article" date="2015" name="Genome Announc.">
        <title>Draft Genome Sequence of Tolypothrix boutellei Strain VB521301.</title>
        <authorList>
            <person name="Chandrababunaidu M.M."/>
            <person name="Singh D."/>
            <person name="Sen D."/>
            <person name="Bhan S."/>
            <person name="Das S."/>
            <person name="Gupta A."/>
            <person name="Adhikary S.P."/>
            <person name="Tripathy S."/>
        </authorList>
    </citation>
    <scope>NUCLEOTIDE SEQUENCE</scope>
    <source>
        <strain evidence="1">VB521301</strain>
    </source>
</reference>
<comment type="caution">
    <text evidence="1">The sequence shown here is derived from an EMBL/GenBank/DDBJ whole genome shotgun (WGS) entry which is preliminary data.</text>
</comment>
<gene>
    <name evidence="1" type="ORF">DA73_0214955</name>
</gene>
<protein>
    <submittedName>
        <fullName evidence="1">Uncharacterized protein</fullName>
    </submittedName>
</protein>
<dbReference type="EMBL" id="JHEG02000046">
    <property type="protein sequence ID" value="KIE11617.1"/>
    <property type="molecule type" value="Genomic_DNA"/>
</dbReference>
<dbReference type="AlphaFoldDB" id="A0A0C1NA87"/>
<organism evidence="1">
    <name type="scientific">Tolypothrix bouteillei VB521301</name>
    <dbReference type="NCBI Taxonomy" id="1479485"/>
    <lineage>
        <taxon>Bacteria</taxon>
        <taxon>Bacillati</taxon>
        <taxon>Cyanobacteriota</taxon>
        <taxon>Cyanophyceae</taxon>
        <taxon>Nostocales</taxon>
        <taxon>Tolypothrichaceae</taxon>
        <taxon>Tolypothrix</taxon>
    </lineage>
</organism>
<name>A0A0C1NA87_9CYAN</name>
<dbReference type="STRING" id="1479485.DA73_0214955"/>
<evidence type="ECO:0000313" key="1">
    <source>
        <dbReference type="EMBL" id="KIE11617.1"/>
    </source>
</evidence>
<accession>A0A0C1NA87</accession>
<sequence>MLEALIKAIYRTTHTSCDWEQGLTEDEIFAARTFLPLTLDENPIEPTVILEEASSLIEFWGTEAFERVMQALPLKYKGVMLGDLISLLHPDWQKRYVSAIAFIFGQTPS</sequence>